<feature type="signal peptide" evidence="1">
    <location>
        <begin position="1"/>
        <end position="22"/>
    </location>
</feature>
<dbReference type="Proteomes" id="UP001315686">
    <property type="component" value="Unassembled WGS sequence"/>
</dbReference>
<name>A0AAP2CLM7_9RHOB</name>
<accession>A0AAP2CLM7</accession>
<keyword evidence="1" id="KW-0732">Signal</keyword>
<dbReference type="InterPro" id="IPR019225">
    <property type="entry name" value="DUF2155"/>
</dbReference>
<gene>
    <name evidence="2" type="ORF">IV417_01810</name>
</gene>
<reference evidence="2 3" key="1">
    <citation type="journal article" date="2021" name="Arch. Microbiol.">
        <title>Harenicola maris gen. nov., sp. nov. isolated from the Sea of Japan shallow sediments.</title>
        <authorList>
            <person name="Romanenko L.A."/>
            <person name="Kurilenko V.V."/>
            <person name="Chernysheva N.Y."/>
            <person name="Tekutyeva L.A."/>
            <person name="Velansky P.V."/>
            <person name="Svetashev V.I."/>
            <person name="Isaeva M.P."/>
        </authorList>
    </citation>
    <scope>NUCLEOTIDE SEQUENCE [LARGE SCALE GENOMIC DNA]</scope>
    <source>
        <strain evidence="2 3">KMM 3653</strain>
    </source>
</reference>
<organism evidence="2 3">
    <name type="scientific">Harenicola maris</name>
    <dbReference type="NCBI Taxonomy" id="2841044"/>
    <lineage>
        <taxon>Bacteria</taxon>
        <taxon>Pseudomonadati</taxon>
        <taxon>Pseudomonadota</taxon>
        <taxon>Alphaproteobacteria</taxon>
        <taxon>Rhodobacterales</taxon>
        <taxon>Paracoccaceae</taxon>
        <taxon>Harenicola</taxon>
    </lineage>
</organism>
<protein>
    <submittedName>
        <fullName evidence="2">DUF2155 domain-containing protein</fullName>
    </submittedName>
</protein>
<dbReference type="RefSeq" id="WP_327792322.1">
    <property type="nucleotide sequence ID" value="NZ_JADQAZ010000001.1"/>
</dbReference>
<evidence type="ECO:0000313" key="2">
    <source>
        <dbReference type="EMBL" id="MBT0956108.1"/>
    </source>
</evidence>
<evidence type="ECO:0000256" key="1">
    <source>
        <dbReference type="SAM" id="SignalP"/>
    </source>
</evidence>
<evidence type="ECO:0000313" key="3">
    <source>
        <dbReference type="Proteomes" id="UP001315686"/>
    </source>
</evidence>
<keyword evidence="3" id="KW-1185">Reference proteome</keyword>
<comment type="caution">
    <text evidence="2">The sequence shown here is derived from an EMBL/GenBank/DDBJ whole genome shotgun (WGS) entry which is preliminary data.</text>
</comment>
<feature type="chain" id="PRO_5042869820" evidence="1">
    <location>
        <begin position="23"/>
        <end position="119"/>
    </location>
</feature>
<dbReference type="AlphaFoldDB" id="A0AAP2CLM7"/>
<dbReference type="EMBL" id="JADQAZ010000001">
    <property type="protein sequence ID" value="MBT0956108.1"/>
    <property type="molecule type" value="Genomic_DNA"/>
</dbReference>
<proteinExistence type="predicted"/>
<dbReference type="Pfam" id="PF09923">
    <property type="entry name" value="DUF2155"/>
    <property type="match status" value="1"/>
</dbReference>
<sequence>MIRGLGLVAGLFLALPAAGQEAAQASGALLRGLDKTSGNLTDLEMTRGQTLQYGRLQITLNDCRYPNGGALSAAFAEIEITDLGTNTPVFGGWMLSRSPALNALDHARYDVWVLRCTNS</sequence>